<evidence type="ECO:0000313" key="2">
    <source>
        <dbReference type="Proteomes" id="UP000224974"/>
    </source>
</evidence>
<dbReference type="EMBL" id="PDDX01000001">
    <property type="protein sequence ID" value="PHI29929.1"/>
    <property type="molecule type" value="Genomic_DNA"/>
</dbReference>
<evidence type="ECO:0000313" key="1">
    <source>
        <dbReference type="EMBL" id="PHI29929.1"/>
    </source>
</evidence>
<gene>
    <name evidence="1" type="ORF">CRN84_11575</name>
</gene>
<dbReference type="AlphaFoldDB" id="A0A2C6CTF7"/>
<comment type="caution">
    <text evidence="1">The sequence shown here is derived from an EMBL/GenBank/DDBJ whole genome shotgun (WGS) entry which is preliminary data.</text>
</comment>
<dbReference type="Proteomes" id="UP000224974">
    <property type="component" value="Unassembled WGS sequence"/>
</dbReference>
<keyword evidence="2" id="KW-1185">Reference proteome</keyword>
<name>A0A2C6CTF7_9GAMM</name>
<protein>
    <submittedName>
        <fullName evidence="1">Uncharacterized protein</fullName>
    </submittedName>
</protein>
<accession>A0A2C6CTF7</accession>
<reference evidence="2" key="1">
    <citation type="submission" date="2017-09" db="EMBL/GenBank/DDBJ databases">
        <title>FDA dAtabase for Regulatory Grade micrObial Sequences (FDA-ARGOS): Supporting development and validation of Infectious Disease Dx tests.</title>
        <authorList>
            <person name="Minogue T."/>
            <person name="Wolcott M."/>
            <person name="Wasieloski L."/>
            <person name="Aguilar W."/>
            <person name="Moore D."/>
            <person name="Tallon L."/>
            <person name="Sadzewicz L."/>
            <person name="Ott S."/>
            <person name="Zhao X."/>
            <person name="Nagaraj S."/>
            <person name="Vavikolanu K."/>
            <person name="Aluvathingal J."/>
            <person name="Nadendla S."/>
            <person name="Sichtig H."/>
        </authorList>
    </citation>
    <scope>NUCLEOTIDE SEQUENCE [LARGE SCALE GENOMIC DNA]</scope>
    <source>
        <strain evidence="2">FDAARGOS_387</strain>
    </source>
</reference>
<proteinExistence type="predicted"/>
<organism evidence="1 2">
    <name type="scientific">Budvicia aquatica</name>
    <dbReference type="NCBI Taxonomy" id="82979"/>
    <lineage>
        <taxon>Bacteria</taxon>
        <taxon>Pseudomonadati</taxon>
        <taxon>Pseudomonadota</taxon>
        <taxon>Gammaproteobacteria</taxon>
        <taxon>Enterobacterales</taxon>
        <taxon>Budviciaceae</taxon>
        <taxon>Budvicia</taxon>
    </lineage>
</organism>
<sequence>MNQYWLYYRFSSSSNDDQPVSENVGFKLTKKRLIKYIRRLNTEKHNVLQEWINGLTQIINLI</sequence>